<keyword evidence="2" id="KW-1133">Transmembrane helix</keyword>
<sequence length="223" mass="23826">MEQTCLKYAAHAKISPDFLGKAGLISNTNEMCREENIDSGSCPKGKAGLDRMVEDWIVGIVSLISLATDLRFRKIFNVVTYPVMLAGLIVEAFRNGWSGFLYSGEGLVLGIGLLLIPFLMNGMGAGDVKLLGAIGALKGAAFTFSAFLYICIAGGVIACILLIAKGQWKPFIGRMALAVGLFSVAKDSFQLLDQKPIDSKFPYALPIVIGVSAAYMIGRIHGV</sequence>
<accession>A0ABY4CLC3</accession>
<dbReference type="Proteomes" id="UP000830167">
    <property type="component" value="Chromosome"/>
</dbReference>
<dbReference type="PANTHER" id="PTHR30487">
    <property type="entry name" value="TYPE 4 PREPILIN-LIKE PROTEINS LEADER PEPTIDE-PROCESSING ENZYME"/>
    <property type="match status" value="1"/>
</dbReference>
<feature type="transmembrane region" description="Helical" evidence="2">
    <location>
        <begin position="140"/>
        <end position="164"/>
    </location>
</feature>
<dbReference type="RefSeq" id="WP_347437996.1">
    <property type="nucleotide sequence ID" value="NZ_CP089291.1"/>
</dbReference>
<gene>
    <name evidence="4" type="ORF">LSG31_03350</name>
</gene>
<keyword evidence="5" id="KW-1185">Reference proteome</keyword>
<dbReference type="PANTHER" id="PTHR30487:SF0">
    <property type="entry name" value="PREPILIN LEADER PEPTIDASE_N-METHYLTRANSFERASE-RELATED"/>
    <property type="match status" value="1"/>
</dbReference>
<keyword evidence="2" id="KW-0812">Transmembrane</keyword>
<dbReference type="Gene3D" id="1.20.120.1220">
    <property type="match status" value="1"/>
</dbReference>
<dbReference type="Pfam" id="PF01478">
    <property type="entry name" value="Peptidase_A24"/>
    <property type="match status" value="1"/>
</dbReference>
<feature type="transmembrane region" description="Helical" evidence="2">
    <location>
        <begin position="75"/>
        <end position="93"/>
    </location>
</feature>
<keyword evidence="2" id="KW-0472">Membrane</keyword>
<evidence type="ECO:0000256" key="2">
    <source>
        <dbReference type="SAM" id="Phobius"/>
    </source>
</evidence>
<evidence type="ECO:0000313" key="4">
    <source>
        <dbReference type="EMBL" id="UOF91307.1"/>
    </source>
</evidence>
<evidence type="ECO:0000256" key="1">
    <source>
        <dbReference type="ARBA" id="ARBA00005801"/>
    </source>
</evidence>
<comment type="similarity">
    <text evidence="1">Belongs to the peptidase A24 family.</text>
</comment>
<name>A0ABY4CLC3_9BACL</name>
<organism evidence="4 5">
    <name type="scientific">Fodinisporobacter ferrooxydans</name>
    <dbReference type="NCBI Taxonomy" id="2901836"/>
    <lineage>
        <taxon>Bacteria</taxon>
        <taxon>Bacillati</taxon>
        <taxon>Bacillota</taxon>
        <taxon>Bacilli</taxon>
        <taxon>Bacillales</taxon>
        <taxon>Alicyclobacillaceae</taxon>
        <taxon>Fodinisporobacter</taxon>
    </lineage>
</organism>
<proteinExistence type="inferred from homology"/>
<dbReference type="EMBL" id="CP089291">
    <property type="protein sequence ID" value="UOF91307.1"/>
    <property type="molecule type" value="Genomic_DNA"/>
</dbReference>
<dbReference type="InterPro" id="IPR000045">
    <property type="entry name" value="Prepilin_IV_endopep_pep"/>
</dbReference>
<protein>
    <submittedName>
        <fullName evidence="4">A24 family peptidase</fullName>
    </submittedName>
</protein>
<dbReference type="InterPro" id="IPR050882">
    <property type="entry name" value="Prepilin_peptidase/N-MTase"/>
</dbReference>
<reference evidence="4" key="1">
    <citation type="submission" date="2021-12" db="EMBL/GenBank/DDBJ databases">
        <title>Alicyclobacillaceae gen. nov., sp. nov., isolated from chalcocite enrichment system.</title>
        <authorList>
            <person name="Jiang Z."/>
        </authorList>
    </citation>
    <scope>NUCLEOTIDE SEQUENCE</scope>
    <source>
        <strain evidence="4">MYW30-H2</strain>
    </source>
</reference>
<feature type="domain" description="Prepilin type IV endopeptidase peptidase" evidence="3">
    <location>
        <begin position="57"/>
        <end position="158"/>
    </location>
</feature>
<feature type="transmembrane region" description="Helical" evidence="2">
    <location>
        <begin position="100"/>
        <end position="120"/>
    </location>
</feature>
<feature type="transmembrane region" description="Helical" evidence="2">
    <location>
        <begin position="201"/>
        <end position="218"/>
    </location>
</feature>
<evidence type="ECO:0000259" key="3">
    <source>
        <dbReference type="Pfam" id="PF01478"/>
    </source>
</evidence>
<evidence type="ECO:0000313" key="5">
    <source>
        <dbReference type="Proteomes" id="UP000830167"/>
    </source>
</evidence>